<dbReference type="Gene3D" id="3.55.50.30">
    <property type="match status" value="1"/>
</dbReference>
<dbReference type="RefSeq" id="WP_155304729.1">
    <property type="nucleotide sequence ID" value="NZ_AP021875.1"/>
</dbReference>
<organism evidence="2 3">
    <name type="scientific">Desulfosarcina widdelii</name>
    <dbReference type="NCBI Taxonomy" id="947919"/>
    <lineage>
        <taxon>Bacteria</taxon>
        <taxon>Pseudomonadati</taxon>
        <taxon>Thermodesulfobacteriota</taxon>
        <taxon>Desulfobacteria</taxon>
        <taxon>Desulfobacterales</taxon>
        <taxon>Desulfosarcinaceae</taxon>
        <taxon>Desulfosarcina</taxon>
    </lineage>
</organism>
<feature type="compositionally biased region" description="Acidic residues" evidence="1">
    <location>
        <begin position="135"/>
        <end position="145"/>
    </location>
</feature>
<dbReference type="KEGG" id="dwd:DSCW_32610"/>
<dbReference type="EMBL" id="AP021875">
    <property type="protein sequence ID" value="BBO75844.1"/>
    <property type="molecule type" value="Genomic_DNA"/>
</dbReference>
<dbReference type="OrthoDB" id="5422583at2"/>
<reference evidence="2 3" key="1">
    <citation type="submission" date="2019-11" db="EMBL/GenBank/DDBJ databases">
        <title>Comparative genomics of hydrocarbon-degrading Desulfosarcina strains.</title>
        <authorList>
            <person name="Watanabe M."/>
            <person name="Kojima H."/>
            <person name="Fukui M."/>
        </authorList>
    </citation>
    <scope>NUCLEOTIDE SEQUENCE [LARGE SCALE GENOMIC DNA]</scope>
    <source>
        <strain evidence="2 3">PP31</strain>
    </source>
</reference>
<evidence type="ECO:0000313" key="2">
    <source>
        <dbReference type="EMBL" id="BBO75844.1"/>
    </source>
</evidence>
<feature type="region of interest" description="Disordered" evidence="1">
    <location>
        <begin position="114"/>
        <end position="193"/>
    </location>
</feature>
<evidence type="ECO:0000313" key="3">
    <source>
        <dbReference type="Proteomes" id="UP000427769"/>
    </source>
</evidence>
<dbReference type="AlphaFoldDB" id="A0A5K7ZBN1"/>
<name>A0A5K7ZBN1_9BACT</name>
<proteinExistence type="predicted"/>
<protein>
    <recommendedName>
        <fullName evidence="4">Secretin/TonB short N-terminal domain-containing protein</fullName>
    </recommendedName>
</protein>
<sequence>MKTIFYLAIGIWIVAALGLSGGQSFALQETTQDPLISITAVNQPLGEVLDQITGETGYQFNLDSKWEDHRVSATLNQIPLERGLKRLLRSLNYSIIWESDNTVTIVVYGKSEPGRDQGAVSFAPPPQEVPAEPEPALEVEPEDEQPSDRSETEALEPPSVGGPPSIEESEEAEPADAGGQDSDEPVERGRMVE</sequence>
<accession>A0A5K7ZBN1</accession>
<evidence type="ECO:0008006" key="4">
    <source>
        <dbReference type="Google" id="ProtNLM"/>
    </source>
</evidence>
<feature type="compositionally biased region" description="Low complexity" evidence="1">
    <location>
        <begin position="156"/>
        <end position="166"/>
    </location>
</feature>
<keyword evidence="3" id="KW-1185">Reference proteome</keyword>
<dbReference type="Proteomes" id="UP000427769">
    <property type="component" value="Chromosome"/>
</dbReference>
<evidence type="ECO:0000256" key="1">
    <source>
        <dbReference type="SAM" id="MobiDB-lite"/>
    </source>
</evidence>
<gene>
    <name evidence="2" type="ORF">DSCW_32610</name>
</gene>